<dbReference type="Proteomes" id="UP000541444">
    <property type="component" value="Unassembled WGS sequence"/>
</dbReference>
<gene>
    <name evidence="1" type="ORF">GIB67_002980</name>
</gene>
<protein>
    <submittedName>
        <fullName evidence="1">Uncharacterized protein</fullName>
    </submittedName>
</protein>
<dbReference type="AlphaFoldDB" id="A0A7J7LEB7"/>
<name>A0A7J7LEB7_9MAGN</name>
<evidence type="ECO:0000313" key="1">
    <source>
        <dbReference type="EMBL" id="KAF6140977.1"/>
    </source>
</evidence>
<proteinExistence type="predicted"/>
<comment type="caution">
    <text evidence="1">The sequence shown here is derived from an EMBL/GenBank/DDBJ whole genome shotgun (WGS) entry which is preliminary data.</text>
</comment>
<evidence type="ECO:0000313" key="2">
    <source>
        <dbReference type="Proteomes" id="UP000541444"/>
    </source>
</evidence>
<feature type="non-terminal residue" evidence="1">
    <location>
        <position position="66"/>
    </location>
</feature>
<keyword evidence="2" id="KW-1185">Reference proteome</keyword>
<dbReference type="EMBL" id="JACGCM010002343">
    <property type="protein sequence ID" value="KAF6140977.1"/>
    <property type="molecule type" value="Genomic_DNA"/>
</dbReference>
<accession>A0A7J7LEB7</accession>
<organism evidence="1 2">
    <name type="scientific">Kingdonia uniflora</name>
    <dbReference type="NCBI Taxonomy" id="39325"/>
    <lineage>
        <taxon>Eukaryota</taxon>
        <taxon>Viridiplantae</taxon>
        <taxon>Streptophyta</taxon>
        <taxon>Embryophyta</taxon>
        <taxon>Tracheophyta</taxon>
        <taxon>Spermatophyta</taxon>
        <taxon>Magnoliopsida</taxon>
        <taxon>Ranunculales</taxon>
        <taxon>Circaeasteraceae</taxon>
        <taxon>Kingdonia</taxon>
    </lineage>
</organism>
<sequence length="66" mass="7399">CCCYVQVQNHSKLVDLARNTTPTWSLALAPSLLSRYMTRLLMKIAGVQVFNGDHETCLQALFISKV</sequence>
<reference evidence="1 2" key="1">
    <citation type="journal article" date="2020" name="IScience">
        <title>Genome Sequencing of the Endangered Kingdonia uniflora (Circaeasteraceae, Ranunculales) Reveals Potential Mechanisms of Evolutionary Specialization.</title>
        <authorList>
            <person name="Sun Y."/>
            <person name="Deng T."/>
            <person name="Zhang A."/>
            <person name="Moore M.J."/>
            <person name="Landis J.B."/>
            <person name="Lin N."/>
            <person name="Zhang H."/>
            <person name="Zhang X."/>
            <person name="Huang J."/>
            <person name="Zhang X."/>
            <person name="Sun H."/>
            <person name="Wang H."/>
        </authorList>
    </citation>
    <scope>NUCLEOTIDE SEQUENCE [LARGE SCALE GENOMIC DNA]</scope>
    <source>
        <strain evidence="1">TB1705</strain>
        <tissue evidence="1">Leaf</tissue>
    </source>
</reference>